<keyword evidence="1" id="KW-0812">Transmembrane</keyword>
<evidence type="ECO:0000313" key="3">
    <source>
        <dbReference type="Proteomes" id="UP000077552"/>
    </source>
</evidence>
<comment type="caution">
    <text evidence="2">The sequence shown here is derived from an EMBL/GenBank/DDBJ whole genome shotgun (WGS) entry which is preliminary data.</text>
</comment>
<keyword evidence="3" id="KW-1185">Reference proteome</keyword>
<evidence type="ECO:0000256" key="1">
    <source>
        <dbReference type="SAM" id="Phobius"/>
    </source>
</evidence>
<protein>
    <submittedName>
        <fullName evidence="2">Uncharacterized protein</fullName>
    </submittedName>
</protein>
<organism evidence="2 3">
    <name type="scientific">Aequorivita soesokkakensis</name>
    <dbReference type="NCBI Taxonomy" id="1385699"/>
    <lineage>
        <taxon>Bacteria</taxon>
        <taxon>Pseudomonadati</taxon>
        <taxon>Bacteroidota</taxon>
        <taxon>Flavobacteriia</taxon>
        <taxon>Flavobacteriales</taxon>
        <taxon>Flavobacteriaceae</taxon>
        <taxon>Aequorivita</taxon>
    </lineage>
</organism>
<reference evidence="2 3" key="1">
    <citation type="submission" date="2016-05" db="EMBL/GenBank/DDBJ databases">
        <title>Genome sequencing of Vitellibacter soesokkakensis RSSK-12.</title>
        <authorList>
            <person name="Thevarajoo S."/>
            <person name="Selvaratnam C."/>
            <person name="Goh K.M."/>
            <person name="Chan K.-G."/>
            <person name="Chong C.S."/>
        </authorList>
    </citation>
    <scope>NUCLEOTIDE SEQUENCE [LARGE SCALE GENOMIC DNA]</scope>
    <source>
        <strain evidence="2 3">RSSK-12</strain>
    </source>
</reference>
<accession>A0A1A9LC11</accession>
<dbReference type="Proteomes" id="UP000077552">
    <property type="component" value="Unassembled WGS sequence"/>
</dbReference>
<feature type="transmembrane region" description="Helical" evidence="1">
    <location>
        <begin position="92"/>
        <end position="112"/>
    </location>
</feature>
<dbReference type="STRING" id="1385699.A7A78_05070"/>
<gene>
    <name evidence="2" type="ORF">A7A78_05070</name>
</gene>
<name>A0A1A9LC11_9FLAO</name>
<dbReference type="AlphaFoldDB" id="A0A1A9LC11"/>
<dbReference type="OrthoDB" id="1139350at2"/>
<evidence type="ECO:0000313" key="2">
    <source>
        <dbReference type="EMBL" id="OAD90617.1"/>
    </source>
</evidence>
<keyword evidence="1" id="KW-0472">Membrane</keyword>
<dbReference type="EMBL" id="LXIE01000034">
    <property type="protein sequence ID" value="OAD90617.1"/>
    <property type="molecule type" value="Genomic_DNA"/>
</dbReference>
<sequence length="115" mass="13223">MKSKTNTLHTARLKNNCPTCFGTDGLEITFTQNEKETPLFKKPDATIEHTLFCHTCKNSIYPVNWTEDIERVFDYNKKIAETNKQYLKVKPLFYILVVVAIVLVAAVVYVLIPKI</sequence>
<proteinExistence type="predicted"/>
<keyword evidence="1" id="KW-1133">Transmembrane helix</keyword>
<dbReference type="RefSeq" id="WP_068762525.1">
    <property type="nucleotide sequence ID" value="NZ_LXIE01000034.1"/>
</dbReference>